<gene>
    <name evidence="2" type="ORF">QN215_06100</name>
</gene>
<keyword evidence="1" id="KW-0812">Transmembrane</keyword>
<organism evidence="2">
    <name type="scientific">Bifidobacterium aquikefiricola</name>
    <dbReference type="NCBI Taxonomy" id="3059038"/>
    <lineage>
        <taxon>Bacteria</taxon>
        <taxon>Bacillati</taxon>
        <taxon>Actinomycetota</taxon>
        <taxon>Actinomycetes</taxon>
        <taxon>Bifidobacteriales</taxon>
        <taxon>Bifidobacteriaceae</taxon>
        <taxon>Bifidobacterium</taxon>
    </lineage>
</organism>
<evidence type="ECO:0000313" key="2">
    <source>
        <dbReference type="EMBL" id="XDS43859.1"/>
    </source>
</evidence>
<dbReference type="EMBL" id="CP129674">
    <property type="protein sequence ID" value="XDS43859.1"/>
    <property type="molecule type" value="Genomic_DNA"/>
</dbReference>
<proteinExistence type="predicted"/>
<dbReference type="AlphaFoldDB" id="A0AB39U4F3"/>
<protein>
    <submittedName>
        <fullName evidence="2">Uncharacterized protein</fullName>
    </submittedName>
</protein>
<feature type="transmembrane region" description="Helical" evidence="1">
    <location>
        <begin position="27"/>
        <end position="45"/>
    </location>
</feature>
<keyword evidence="1" id="KW-0472">Membrane</keyword>
<dbReference type="KEGG" id="baqk:QN215_06100"/>
<evidence type="ECO:0000256" key="1">
    <source>
        <dbReference type="SAM" id="Phobius"/>
    </source>
</evidence>
<accession>A0AB39U4F3</accession>
<dbReference type="RefSeq" id="WP_369343453.1">
    <property type="nucleotide sequence ID" value="NZ_CP129674.1"/>
</dbReference>
<sequence>MSMFMFVNFTGTSPSEQMTLADYMEPVQWLNGIFFVLHSTVGLAAPYHHHFLAPPIWMHFNKDSLIALGIYVALFVVATIIRLIFKHRRAQ</sequence>
<name>A0AB39U4F3_9BIFI</name>
<reference evidence="2" key="1">
    <citation type="submission" date="2023-07" db="EMBL/GenBank/DDBJ databases">
        <title>Bifidobacterium aquikefiriaerophilum sp. nov. and Bifidobacterium eccum sp. nov., isolated from water kefir.</title>
        <authorList>
            <person name="Breselge S."/>
            <person name="Bellassi P."/>
            <person name="Barcenilla C."/>
            <person name="Alvarez-Ordonez A."/>
            <person name="Morelli L."/>
            <person name="Cotter P.D."/>
        </authorList>
    </citation>
    <scope>NUCLEOTIDE SEQUENCE</scope>
    <source>
        <strain evidence="2">WK041_4_12</strain>
    </source>
</reference>
<feature type="transmembrane region" description="Helical" evidence="1">
    <location>
        <begin position="65"/>
        <end position="85"/>
    </location>
</feature>
<keyword evidence="1" id="KW-1133">Transmembrane helix</keyword>